<keyword evidence="1" id="KW-0378">Hydrolase</keyword>
<reference evidence="1 2" key="1">
    <citation type="submission" date="2018-06" db="EMBL/GenBank/DDBJ databases">
        <title>Genomic Encyclopedia of Type Strains, Phase I: the one thousand microbial genomes (KMG-I) project.</title>
        <authorList>
            <person name="Kyrpides N."/>
        </authorList>
    </citation>
    <scope>NUCLEOTIDE SEQUENCE [LARGE SCALE GENOMIC DNA]</scope>
    <source>
        <strain evidence="1 2">DSM 19573</strain>
    </source>
</reference>
<gene>
    <name evidence="1" type="ORF">LY28_01729</name>
</gene>
<evidence type="ECO:0000313" key="2">
    <source>
        <dbReference type="Proteomes" id="UP000248132"/>
    </source>
</evidence>
<organism evidence="1 2">
    <name type="scientific">Ruminiclostridium sufflavum DSM 19573</name>
    <dbReference type="NCBI Taxonomy" id="1121337"/>
    <lineage>
        <taxon>Bacteria</taxon>
        <taxon>Bacillati</taxon>
        <taxon>Bacillota</taxon>
        <taxon>Clostridia</taxon>
        <taxon>Eubacteriales</taxon>
        <taxon>Oscillospiraceae</taxon>
        <taxon>Ruminiclostridium</taxon>
    </lineage>
</organism>
<dbReference type="InterPro" id="IPR011060">
    <property type="entry name" value="RibuloseP-bd_barrel"/>
</dbReference>
<protein>
    <submittedName>
        <fullName evidence="1">Collagenase-like PrtC family protease</fullName>
    </submittedName>
</protein>
<sequence>MDVSVSTRWNKELVKKLADLKVDEVFGSLRSTNTGTAFASAVLPGVSYREAKEHVDYVHSLGMRFNYTMNTSCLGNNEYNPKGLTKILEDIDMVNDLGADIVTVAIPALIEMIKKRHPNLKVKASIVNNIGSIESARHFVELGADILTIGGSSNRDFKFLKALRKSTDVKLEVLANVGCLYECPYRQYHFNVGAHSSQCHDPNEEKFTDYCVMKCMREHTTNPARVIKANWIRPEDVKIYEDIGIDILKIGARHLASEWIYKCAQAYVNRKYEGNLADIICPVAMNIPQDEIEKVESWTDEEWARLNYVMNFPIPQINIDNTKLDGFINHFMNENQDCRSMCGVTCNYCEKIAEKVIEVDKVSDTYKNYIDLLQEGIDQVVTGSLVQDDAIQLEGLKWDKATLEKYEDIIKIVPWMFRGVARKKTSAKAEQFAKSRGSGIVRDEDMAQAVYSETPKNSMKDMYKKLEKHGLLHMIENK</sequence>
<accession>A0A318XQC5</accession>
<keyword evidence="2" id="KW-1185">Reference proteome</keyword>
<keyword evidence="1" id="KW-0645">Protease</keyword>
<dbReference type="AlphaFoldDB" id="A0A318XQC5"/>
<dbReference type="InterPro" id="IPR051454">
    <property type="entry name" value="RNA/ubiquinone_mod_enzymes"/>
</dbReference>
<evidence type="ECO:0000313" key="1">
    <source>
        <dbReference type="EMBL" id="PYG88019.1"/>
    </source>
</evidence>
<dbReference type="Proteomes" id="UP000248132">
    <property type="component" value="Unassembled WGS sequence"/>
</dbReference>
<dbReference type="OrthoDB" id="9805982at2"/>
<proteinExistence type="predicted"/>
<dbReference type="GO" id="GO:0006508">
    <property type="term" value="P:proteolysis"/>
    <property type="evidence" value="ECO:0007669"/>
    <property type="project" value="UniProtKB-KW"/>
</dbReference>
<dbReference type="Pfam" id="PF01136">
    <property type="entry name" value="Peptidase_U32"/>
    <property type="match status" value="1"/>
</dbReference>
<dbReference type="EMBL" id="QKMR01000008">
    <property type="protein sequence ID" value="PYG88019.1"/>
    <property type="molecule type" value="Genomic_DNA"/>
</dbReference>
<dbReference type="PANTHER" id="PTHR30217">
    <property type="entry name" value="PEPTIDASE U32 FAMILY"/>
    <property type="match status" value="1"/>
</dbReference>
<dbReference type="InterPro" id="IPR001539">
    <property type="entry name" value="Peptidase_U32"/>
</dbReference>
<name>A0A318XQC5_9FIRM</name>
<comment type="caution">
    <text evidence="1">The sequence shown here is derived from an EMBL/GenBank/DDBJ whole genome shotgun (WGS) entry which is preliminary data.</text>
</comment>
<dbReference type="RefSeq" id="WP_110461766.1">
    <property type="nucleotide sequence ID" value="NZ_QKMR01000008.1"/>
</dbReference>
<dbReference type="PANTHER" id="PTHR30217:SF10">
    <property type="entry name" value="23S RRNA 5-HYDROXYCYTIDINE C2501 SYNTHASE"/>
    <property type="match status" value="1"/>
</dbReference>
<dbReference type="GO" id="GO:0008233">
    <property type="term" value="F:peptidase activity"/>
    <property type="evidence" value="ECO:0007669"/>
    <property type="project" value="UniProtKB-KW"/>
</dbReference>
<dbReference type="SUPFAM" id="SSF51366">
    <property type="entry name" value="Ribulose-phoshate binding barrel"/>
    <property type="match status" value="1"/>
</dbReference>